<feature type="region of interest" description="Disordered" evidence="1">
    <location>
        <begin position="79"/>
        <end position="146"/>
    </location>
</feature>
<proteinExistence type="predicted"/>
<evidence type="ECO:0000313" key="3">
    <source>
        <dbReference type="Proteomes" id="UP001150217"/>
    </source>
</evidence>
<organism evidence="2 3">
    <name type="scientific">Lentinula lateritia</name>
    <dbReference type="NCBI Taxonomy" id="40482"/>
    <lineage>
        <taxon>Eukaryota</taxon>
        <taxon>Fungi</taxon>
        <taxon>Dikarya</taxon>
        <taxon>Basidiomycota</taxon>
        <taxon>Agaricomycotina</taxon>
        <taxon>Agaricomycetes</taxon>
        <taxon>Agaricomycetidae</taxon>
        <taxon>Agaricales</taxon>
        <taxon>Marasmiineae</taxon>
        <taxon>Omphalotaceae</taxon>
        <taxon>Lentinula</taxon>
    </lineage>
</organism>
<protein>
    <recommendedName>
        <fullName evidence="4">Aprataxin and PNK-like factor PBZ domain-containing protein</fullName>
    </recommendedName>
</protein>
<reference evidence="2" key="1">
    <citation type="submission" date="2022-08" db="EMBL/GenBank/DDBJ databases">
        <title>A Global Phylogenomic Analysis of the Shiitake Genus Lentinula.</title>
        <authorList>
            <consortium name="DOE Joint Genome Institute"/>
            <person name="Sierra-Patev S."/>
            <person name="Min B."/>
            <person name="Naranjo-Ortiz M."/>
            <person name="Looney B."/>
            <person name="Konkel Z."/>
            <person name="Slot J.C."/>
            <person name="Sakamoto Y."/>
            <person name="Steenwyk J.L."/>
            <person name="Rokas A."/>
            <person name="Carro J."/>
            <person name="Camarero S."/>
            <person name="Ferreira P."/>
            <person name="Molpeceres G."/>
            <person name="Ruiz-Duenas F.J."/>
            <person name="Serrano A."/>
            <person name="Henrissat B."/>
            <person name="Drula E."/>
            <person name="Hughes K.W."/>
            <person name="Mata J.L."/>
            <person name="Ishikawa N.K."/>
            <person name="Vargas-Isla R."/>
            <person name="Ushijima S."/>
            <person name="Smith C.A."/>
            <person name="Ahrendt S."/>
            <person name="Andreopoulos W."/>
            <person name="He G."/>
            <person name="Labutti K."/>
            <person name="Lipzen A."/>
            <person name="Ng V."/>
            <person name="Riley R."/>
            <person name="Sandor L."/>
            <person name="Barry K."/>
            <person name="Martinez A.T."/>
            <person name="Xiao Y."/>
            <person name="Gibbons J.G."/>
            <person name="Terashima K."/>
            <person name="Grigoriev I.V."/>
            <person name="Hibbett D.S."/>
        </authorList>
    </citation>
    <scope>NUCLEOTIDE SEQUENCE</scope>
    <source>
        <strain evidence="2">RHP3577 ss4</strain>
    </source>
</reference>
<feature type="region of interest" description="Disordered" evidence="1">
    <location>
        <begin position="218"/>
        <end position="239"/>
    </location>
</feature>
<gene>
    <name evidence="2" type="ORF">C8R41DRAFT_870329</name>
</gene>
<evidence type="ECO:0008006" key="4">
    <source>
        <dbReference type="Google" id="ProtNLM"/>
    </source>
</evidence>
<name>A0ABQ8V9H1_9AGAR</name>
<sequence>MSNDNRLPVSDDIIDRILLFSPTFASLQATILTCKSFYHVFQTHPKSIVRGVASNITGPALPQALECIRHPDIAKCSHRFKPPTHWGESDEEDSEDGASGGGGGGGSEDSSDDDDDSARAKTVVQEANEQRSISEENNTRPVGDSTEDILSASITNEETYKILANAKVIAQLEDLFSFRQVNFLNSLSPRESRDFRVGMYHFMLYSSIFHPGTWNLSSDSEDNDDDDDDNANRTSANAVKNREILEKRKRFLSRFSTSDLLRMHSVAEFLKEILSWCVRASGYPPEICDIALAAGPTRIIQCYNNQNEGLAPLEDILDFFEEELEFHPMVAGYLSLPLEKTLGSRGIKPPEADFRHWYSISQSAMESTRCHHSFGFDLFSRNTFTSLATSLSPSPLPLISILNSSNTQTLPPSPSFLKNNLRHNTLEAAYLRAEAKTHDRGLLLRIWDDLWTWGLVKQEEPSVAGQYNDGIGTVMTAGAGTMTMTAATAVAVAVGAVALPDWKEDDCLCQNCFKSFLIENLWVWLRQVKANSAPLAENCWYGYNCRTQTHNLAHAQKLNAGY</sequence>
<feature type="compositionally biased region" description="Gly residues" evidence="1">
    <location>
        <begin position="98"/>
        <end position="107"/>
    </location>
</feature>
<dbReference type="EMBL" id="JANVFT010000082">
    <property type="protein sequence ID" value="KAJ4472702.1"/>
    <property type="molecule type" value="Genomic_DNA"/>
</dbReference>
<accession>A0ABQ8V9H1</accession>
<feature type="compositionally biased region" description="Acidic residues" evidence="1">
    <location>
        <begin position="219"/>
        <end position="229"/>
    </location>
</feature>
<dbReference type="Proteomes" id="UP001150217">
    <property type="component" value="Unassembled WGS sequence"/>
</dbReference>
<keyword evidence="3" id="KW-1185">Reference proteome</keyword>
<evidence type="ECO:0000313" key="2">
    <source>
        <dbReference type="EMBL" id="KAJ4472702.1"/>
    </source>
</evidence>
<comment type="caution">
    <text evidence="2">The sequence shown here is derived from an EMBL/GenBank/DDBJ whole genome shotgun (WGS) entry which is preliminary data.</text>
</comment>
<feature type="compositionally biased region" description="Basic and acidic residues" evidence="1">
    <location>
        <begin position="128"/>
        <end position="138"/>
    </location>
</feature>
<evidence type="ECO:0000256" key="1">
    <source>
        <dbReference type="SAM" id="MobiDB-lite"/>
    </source>
</evidence>